<dbReference type="AlphaFoldDB" id="A0A0A9A787"/>
<organism evidence="1">
    <name type="scientific">Arundo donax</name>
    <name type="common">Giant reed</name>
    <name type="synonym">Donax arundinaceus</name>
    <dbReference type="NCBI Taxonomy" id="35708"/>
    <lineage>
        <taxon>Eukaryota</taxon>
        <taxon>Viridiplantae</taxon>
        <taxon>Streptophyta</taxon>
        <taxon>Embryophyta</taxon>
        <taxon>Tracheophyta</taxon>
        <taxon>Spermatophyta</taxon>
        <taxon>Magnoliopsida</taxon>
        <taxon>Liliopsida</taxon>
        <taxon>Poales</taxon>
        <taxon>Poaceae</taxon>
        <taxon>PACMAD clade</taxon>
        <taxon>Arundinoideae</taxon>
        <taxon>Arundineae</taxon>
        <taxon>Arundo</taxon>
    </lineage>
</organism>
<reference evidence="1" key="1">
    <citation type="submission" date="2014-09" db="EMBL/GenBank/DDBJ databases">
        <authorList>
            <person name="Magalhaes I.L.F."/>
            <person name="Oliveira U."/>
            <person name="Santos F.R."/>
            <person name="Vidigal T.H.D.A."/>
            <person name="Brescovit A.D."/>
            <person name="Santos A.J."/>
        </authorList>
    </citation>
    <scope>NUCLEOTIDE SEQUENCE</scope>
    <source>
        <tissue evidence="1">Shoot tissue taken approximately 20 cm above the soil surface</tissue>
    </source>
</reference>
<dbReference type="EMBL" id="GBRH01252097">
    <property type="protein sequence ID" value="JAD45798.1"/>
    <property type="molecule type" value="Transcribed_RNA"/>
</dbReference>
<accession>A0A0A9A787</accession>
<sequence length="33" mass="3766">MTPYRDQGEHHRTLSLIGATVASRPLGREWRSS</sequence>
<reference evidence="1" key="2">
    <citation type="journal article" date="2015" name="Data Brief">
        <title>Shoot transcriptome of the giant reed, Arundo donax.</title>
        <authorList>
            <person name="Barrero R.A."/>
            <person name="Guerrero F.D."/>
            <person name="Moolhuijzen P."/>
            <person name="Goolsby J.A."/>
            <person name="Tidwell J."/>
            <person name="Bellgard S.E."/>
            <person name="Bellgard M.I."/>
        </authorList>
    </citation>
    <scope>NUCLEOTIDE SEQUENCE</scope>
    <source>
        <tissue evidence="1">Shoot tissue taken approximately 20 cm above the soil surface</tissue>
    </source>
</reference>
<proteinExistence type="predicted"/>
<protein>
    <submittedName>
        <fullName evidence="1">Uncharacterized protein</fullName>
    </submittedName>
</protein>
<evidence type="ECO:0000313" key="1">
    <source>
        <dbReference type="EMBL" id="JAD45798.1"/>
    </source>
</evidence>
<name>A0A0A9A787_ARUDO</name>